<dbReference type="SMART" id="SM00448">
    <property type="entry name" value="REC"/>
    <property type="match status" value="1"/>
</dbReference>
<dbReference type="SUPFAM" id="SSF55874">
    <property type="entry name" value="ATPase domain of HSP90 chaperone/DNA topoisomerase II/histidine kinase"/>
    <property type="match status" value="1"/>
</dbReference>
<evidence type="ECO:0000259" key="3">
    <source>
        <dbReference type="PROSITE" id="PS50110"/>
    </source>
</evidence>
<proteinExistence type="predicted"/>
<feature type="domain" description="Response regulatory" evidence="3">
    <location>
        <begin position="309"/>
        <end position="425"/>
    </location>
</feature>
<dbReference type="CDD" id="cd00082">
    <property type="entry name" value="HisKA"/>
    <property type="match status" value="1"/>
</dbReference>
<protein>
    <submittedName>
        <fullName evidence="4">Sensory box histidine kinase/response regulator</fullName>
    </submittedName>
</protein>
<dbReference type="AlphaFoldDB" id="A0A3B0WAS2"/>
<dbReference type="SUPFAM" id="SSF52172">
    <property type="entry name" value="CheY-like"/>
    <property type="match status" value="1"/>
</dbReference>
<dbReference type="Gene3D" id="3.30.565.10">
    <property type="entry name" value="Histidine kinase-like ATPase, C-terminal domain"/>
    <property type="match status" value="1"/>
</dbReference>
<dbReference type="EMBL" id="UOEY01000131">
    <property type="protein sequence ID" value="VAW41626.1"/>
    <property type="molecule type" value="Genomic_DNA"/>
</dbReference>
<dbReference type="InterPro" id="IPR011006">
    <property type="entry name" value="CheY-like_superfamily"/>
</dbReference>
<dbReference type="Pfam" id="PF00072">
    <property type="entry name" value="Response_reg"/>
    <property type="match status" value="1"/>
</dbReference>
<dbReference type="InterPro" id="IPR003661">
    <property type="entry name" value="HisK_dim/P_dom"/>
</dbReference>
<accession>A0A3B0WAS2</accession>
<dbReference type="PROSITE" id="PS50110">
    <property type="entry name" value="RESPONSE_REGULATORY"/>
    <property type="match status" value="1"/>
</dbReference>
<dbReference type="InterPro" id="IPR003594">
    <property type="entry name" value="HATPase_dom"/>
</dbReference>
<feature type="domain" description="Histidine kinase" evidence="2">
    <location>
        <begin position="66"/>
        <end position="289"/>
    </location>
</feature>
<organism evidence="4">
    <name type="scientific">hydrothermal vent metagenome</name>
    <dbReference type="NCBI Taxonomy" id="652676"/>
    <lineage>
        <taxon>unclassified sequences</taxon>
        <taxon>metagenomes</taxon>
        <taxon>ecological metagenomes</taxon>
    </lineage>
</organism>
<dbReference type="Pfam" id="PF00512">
    <property type="entry name" value="HisKA"/>
    <property type="match status" value="1"/>
</dbReference>
<keyword evidence="4" id="KW-0418">Kinase</keyword>
<dbReference type="InterPro" id="IPR036097">
    <property type="entry name" value="HisK_dim/P_sf"/>
</dbReference>
<dbReference type="SMART" id="SM00387">
    <property type="entry name" value="HATPase_c"/>
    <property type="match status" value="1"/>
</dbReference>
<gene>
    <name evidence="4" type="ORF">MNBD_DELTA04-1812</name>
</gene>
<reference evidence="4" key="1">
    <citation type="submission" date="2018-06" db="EMBL/GenBank/DDBJ databases">
        <authorList>
            <person name="Zhirakovskaya E."/>
        </authorList>
    </citation>
    <scope>NUCLEOTIDE SEQUENCE</scope>
</reference>
<dbReference type="Gene3D" id="3.30.450.40">
    <property type="match status" value="1"/>
</dbReference>
<dbReference type="InterPro" id="IPR005467">
    <property type="entry name" value="His_kinase_dom"/>
</dbReference>
<name>A0A3B0WAS2_9ZZZZ</name>
<dbReference type="Pfam" id="PF02518">
    <property type="entry name" value="HATPase_c"/>
    <property type="match status" value="1"/>
</dbReference>
<dbReference type="InterPro" id="IPR004358">
    <property type="entry name" value="Sig_transdc_His_kin-like_C"/>
</dbReference>
<evidence type="ECO:0000313" key="4">
    <source>
        <dbReference type="EMBL" id="VAW41626.1"/>
    </source>
</evidence>
<dbReference type="InterPro" id="IPR036890">
    <property type="entry name" value="HATPase_C_sf"/>
</dbReference>
<evidence type="ECO:0000256" key="1">
    <source>
        <dbReference type="ARBA" id="ARBA00022553"/>
    </source>
</evidence>
<dbReference type="SMART" id="SM00388">
    <property type="entry name" value="HisKA"/>
    <property type="match status" value="1"/>
</dbReference>
<keyword evidence="1" id="KW-0597">Phosphoprotein</keyword>
<evidence type="ECO:0000259" key="2">
    <source>
        <dbReference type="PROSITE" id="PS50109"/>
    </source>
</evidence>
<dbReference type="PANTHER" id="PTHR43065:SF42">
    <property type="entry name" value="TWO-COMPONENT SENSOR PPRA"/>
    <property type="match status" value="1"/>
</dbReference>
<dbReference type="PRINTS" id="PR00344">
    <property type="entry name" value="BCTRLSENSOR"/>
</dbReference>
<dbReference type="Gene3D" id="1.10.287.130">
    <property type="match status" value="1"/>
</dbReference>
<feature type="non-terminal residue" evidence="4">
    <location>
        <position position="1"/>
    </location>
</feature>
<dbReference type="InterPro" id="IPR029016">
    <property type="entry name" value="GAF-like_dom_sf"/>
</dbReference>
<dbReference type="SUPFAM" id="SSF47384">
    <property type="entry name" value="Homodimeric domain of signal transducing histidine kinase"/>
    <property type="match status" value="1"/>
</dbReference>
<keyword evidence="4" id="KW-0808">Transferase</keyword>
<dbReference type="InterPro" id="IPR001789">
    <property type="entry name" value="Sig_transdc_resp-reg_receiver"/>
</dbReference>
<dbReference type="PROSITE" id="PS50109">
    <property type="entry name" value="HIS_KIN"/>
    <property type="match status" value="1"/>
</dbReference>
<dbReference type="PANTHER" id="PTHR43065">
    <property type="entry name" value="SENSOR HISTIDINE KINASE"/>
    <property type="match status" value="1"/>
</dbReference>
<sequence length="432" mass="47610">PITYKDDPLGILAVDNIKSKKPLLQRDLNVMMGITMQIGAKIHSVQIESHLRQSQKMEAMGNLASGIAHDFNNILSTILGYSQIIGMKLPANDPIRKMAEEIHHAGIKASNLTKQLLAFSRKQVTEMKVTSLNIIIEDMAKMLGRLISEDISLEIFPAKEIGNIMADTGQIEQIIMNLVVNARDAMPAGGHLIIETGEIFLDEKYAETHENVAPGSYVMLTVTDTGKGVPKAIREKIFEPFFTTKELGKGTGLGLFTVFGIVKQHKGHIYVYSEPDQGTTFKIYLPVVEGPIDEIASSRKRKMPGGAETILVVDDDPSIRKLIVDTLEPLGYRLIEAGCGREALDRCRATKEKIDLVLTDVIMPGMNGLKLIETIKIDRPEIKAILMSGYTDNVVTHHGVLKPGIIFMNKPLLPIAMANKIREVLDNKPATT</sequence>
<dbReference type="GO" id="GO:0000155">
    <property type="term" value="F:phosphorelay sensor kinase activity"/>
    <property type="evidence" value="ECO:0007669"/>
    <property type="project" value="InterPro"/>
</dbReference>
<dbReference type="Gene3D" id="3.40.50.2300">
    <property type="match status" value="1"/>
</dbReference>